<organism evidence="1 2">
    <name type="scientific">Gimesia alba</name>
    <dbReference type="NCBI Taxonomy" id="2527973"/>
    <lineage>
        <taxon>Bacteria</taxon>
        <taxon>Pseudomonadati</taxon>
        <taxon>Planctomycetota</taxon>
        <taxon>Planctomycetia</taxon>
        <taxon>Planctomycetales</taxon>
        <taxon>Planctomycetaceae</taxon>
        <taxon>Gimesia</taxon>
    </lineage>
</organism>
<name>A0A517RDN4_9PLAN</name>
<gene>
    <name evidence="1" type="ORF">Pan241w_20750</name>
</gene>
<dbReference type="AlphaFoldDB" id="A0A517RDN4"/>
<protein>
    <submittedName>
        <fullName evidence="1">Uncharacterized protein</fullName>
    </submittedName>
</protein>
<dbReference type="Proteomes" id="UP000317171">
    <property type="component" value="Chromosome"/>
</dbReference>
<dbReference type="EMBL" id="CP036269">
    <property type="protein sequence ID" value="QDT41995.1"/>
    <property type="molecule type" value="Genomic_DNA"/>
</dbReference>
<sequence length="81" mass="8871">MVVKQIFANGVSRSRGFEKRSVEKCGGTCCVSGGRCWLCGDVRRRVSTRITFSGLVWENRAQTSGLLHGAVCFVPGLHLNQ</sequence>
<accession>A0A517RDN4</accession>
<reference evidence="1 2" key="1">
    <citation type="submission" date="2019-02" db="EMBL/GenBank/DDBJ databases">
        <title>Deep-cultivation of Planctomycetes and their phenomic and genomic characterization uncovers novel biology.</title>
        <authorList>
            <person name="Wiegand S."/>
            <person name="Jogler M."/>
            <person name="Boedeker C."/>
            <person name="Pinto D."/>
            <person name="Vollmers J."/>
            <person name="Rivas-Marin E."/>
            <person name="Kohn T."/>
            <person name="Peeters S.H."/>
            <person name="Heuer A."/>
            <person name="Rast P."/>
            <person name="Oberbeckmann S."/>
            <person name="Bunk B."/>
            <person name="Jeske O."/>
            <person name="Meyerdierks A."/>
            <person name="Storesund J.E."/>
            <person name="Kallscheuer N."/>
            <person name="Luecker S."/>
            <person name="Lage O.M."/>
            <person name="Pohl T."/>
            <person name="Merkel B.J."/>
            <person name="Hornburger P."/>
            <person name="Mueller R.-W."/>
            <person name="Bruemmer F."/>
            <person name="Labrenz M."/>
            <person name="Spormann A.M."/>
            <person name="Op den Camp H."/>
            <person name="Overmann J."/>
            <person name="Amann R."/>
            <person name="Jetten M.S.M."/>
            <person name="Mascher T."/>
            <person name="Medema M.H."/>
            <person name="Devos D.P."/>
            <person name="Kaster A.-K."/>
            <person name="Ovreas L."/>
            <person name="Rohde M."/>
            <person name="Galperin M.Y."/>
            <person name="Jogler C."/>
        </authorList>
    </citation>
    <scope>NUCLEOTIDE SEQUENCE [LARGE SCALE GENOMIC DNA]</scope>
    <source>
        <strain evidence="1 2">Pan241w</strain>
    </source>
</reference>
<evidence type="ECO:0000313" key="2">
    <source>
        <dbReference type="Proteomes" id="UP000317171"/>
    </source>
</evidence>
<proteinExistence type="predicted"/>
<dbReference type="KEGG" id="gaz:Pan241w_20750"/>
<evidence type="ECO:0000313" key="1">
    <source>
        <dbReference type="EMBL" id="QDT41995.1"/>
    </source>
</evidence>
<keyword evidence="2" id="KW-1185">Reference proteome</keyword>